<dbReference type="PANTHER" id="PTHR11431">
    <property type="entry name" value="FERRITIN"/>
    <property type="match status" value="1"/>
</dbReference>
<evidence type="ECO:0000256" key="1">
    <source>
        <dbReference type="ARBA" id="ARBA00006950"/>
    </source>
</evidence>
<evidence type="ECO:0000256" key="7">
    <source>
        <dbReference type="PIRSR" id="PIRSR601519-1"/>
    </source>
</evidence>
<protein>
    <recommendedName>
        <fullName evidence="8">Ferritin</fullName>
        <ecNumber evidence="8">1.16.3.2</ecNumber>
    </recommendedName>
</protein>
<dbReference type="InterPro" id="IPR009078">
    <property type="entry name" value="Ferritin-like_SF"/>
</dbReference>
<comment type="catalytic activity">
    <reaction evidence="8">
        <text>4 Fe(2+) + O2 + 6 H2O = 4 iron(III) oxide-hydroxide + 12 H(+)</text>
        <dbReference type="Rhea" id="RHEA:11972"/>
        <dbReference type="ChEBI" id="CHEBI:15377"/>
        <dbReference type="ChEBI" id="CHEBI:15378"/>
        <dbReference type="ChEBI" id="CHEBI:15379"/>
        <dbReference type="ChEBI" id="CHEBI:29033"/>
        <dbReference type="ChEBI" id="CHEBI:78619"/>
        <dbReference type="EC" id="1.16.3.2"/>
    </reaction>
</comment>
<keyword evidence="11" id="KW-1185">Reference proteome</keyword>
<dbReference type="AlphaFoldDB" id="A0A1I2H4T7"/>
<gene>
    <name evidence="10" type="ORF">SAMN04488541_102167</name>
</gene>
<dbReference type="SUPFAM" id="SSF47240">
    <property type="entry name" value="Ferritin-like"/>
    <property type="match status" value="1"/>
</dbReference>
<evidence type="ECO:0000256" key="6">
    <source>
        <dbReference type="ARBA" id="ARBA00054546"/>
    </source>
</evidence>
<dbReference type="Proteomes" id="UP000199513">
    <property type="component" value="Unassembled WGS sequence"/>
</dbReference>
<dbReference type="GO" id="GO:0008199">
    <property type="term" value="F:ferric iron binding"/>
    <property type="evidence" value="ECO:0007669"/>
    <property type="project" value="InterPro"/>
</dbReference>
<comment type="function">
    <text evidence="8">Iron-storage protein.</text>
</comment>
<dbReference type="Pfam" id="PF00210">
    <property type="entry name" value="Ferritin"/>
    <property type="match status" value="1"/>
</dbReference>
<evidence type="ECO:0000259" key="9">
    <source>
        <dbReference type="PROSITE" id="PS50905"/>
    </source>
</evidence>
<feature type="domain" description="Ferritin-like diiron" evidence="9">
    <location>
        <begin position="9"/>
        <end position="154"/>
    </location>
</feature>
<evidence type="ECO:0000313" key="11">
    <source>
        <dbReference type="Proteomes" id="UP000199513"/>
    </source>
</evidence>
<keyword evidence="3 7" id="KW-0479">Metal-binding</keyword>
<comment type="subcellular location">
    <subcellularLocation>
        <location evidence="8">Cytoplasm</location>
    </subcellularLocation>
</comment>
<dbReference type="InterPro" id="IPR041719">
    <property type="entry name" value="Ferritin_prok"/>
</dbReference>
<evidence type="ECO:0000256" key="8">
    <source>
        <dbReference type="RuleBase" id="RU361145"/>
    </source>
</evidence>
<evidence type="ECO:0000256" key="4">
    <source>
        <dbReference type="ARBA" id="ARBA00023002"/>
    </source>
</evidence>
<dbReference type="GO" id="GO:0016491">
    <property type="term" value="F:oxidoreductase activity"/>
    <property type="evidence" value="ECO:0007669"/>
    <property type="project" value="UniProtKB-KW"/>
</dbReference>
<feature type="binding site" evidence="7">
    <location>
        <position position="136"/>
    </location>
    <ligand>
        <name>Fe cation</name>
        <dbReference type="ChEBI" id="CHEBI:24875"/>
        <label>1</label>
    </ligand>
</feature>
<evidence type="ECO:0000256" key="5">
    <source>
        <dbReference type="ARBA" id="ARBA00023004"/>
    </source>
</evidence>
<proteinExistence type="inferred from homology"/>
<comment type="function">
    <text evidence="6">May alleviate iron toxicity in the presence of oxygen.</text>
</comment>
<dbReference type="InterPro" id="IPR009040">
    <property type="entry name" value="Ferritin-like_diiron"/>
</dbReference>
<keyword evidence="5 7" id="KW-0408">Iron</keyword>
<feature type="binding site" evidence="7">
    <location>
        <position position="62"/>
    </location>
    <ligand>
        <name>Fe cation</name>
        <dbReference type="ChEBI" id="CHEBI:24875"/>
        <label>1</label>
    </ligand>
</feature>
<accession>A0A1I2H4T7</accession>
<dbReference type="GO" id="GO:0006879">
    <property type="term" value="P:intracellular iron ion homeostasis"/>
    <property type="evidence" value="ECO:0007669"/>
    <property type="project" value="UniProtKB-KW"/>
</dbReference>
<evidence type="ECO:0000313" key="10">
    <source>
        <dbReference type="EMBL" id="SFF24007.1"/>
    </source>
</evidence>
<feature type="binding site" evidence="7">
    <location>
        <position position="103"/>
    </location>
    <ligand>
        <name>Fe cation</name>
        <dbReference type="ChEBI" id="CHEBI:24875"/>
        <label>1</label>
    </ligand>
</feature>
<dbReference type="GO" id="GO:0042802">
    <property type="term" value="F:identical protein binding"/>
    <property type="evidence" value="ECO:0007669"/>
    <property type="project" value="UniProtKB-ARBA"/>
</dbReference>
<dbReference type="InterPro" id="IPR001519">
    <property type="entry name" value="Ferritin"/>
</dbReference>
<organism evidence="10 11">
    <name type="scientific">Thermoflexibacter ruber</name>
    <dbReference type="NCBI Taxonomy" id="1003"/>
    <lineage>
        <taxon>Bacteria</taxon>
        <taxon>Pseudomonadati</taxon>
        <taxon>Bacteroidota</taxon>
        <taxon>Cytophagia</taxon>
        <taxon>Cytophagales</taxon>
        <taxon>Thermoflexibacteraceae</taxon>
        <taxon>Thermoflexibacter</taxon>
    </lineage>
</organism>
<feature type="binding site" evidence="7">
    <location>
        <position position="26"/>
    </location>
    <ligand>
        <name>Fe cation</name>
        <dbReference type="ChEBI" id="CHEBI:24875"/>
        <label>1</label>
    </ligand>
</feature>
<dbReference type="EMBL" id="FONY01000021">
    <property type="protein sequence ID" value="SFF24007.1"/>
    <property type="molecule type" value="Genomic_DNA"/>
</dbReference>
<dbReference type="PROSITE" id="PS50905">
    <property type="entry name" value="FERRITIN_LIKE"/>
    <property type="match status" value="1"/>
</dbReference>
<dbReference type="EC" id="1.16.3.2" evidence="8"/>
<name>A0A1I2H4T7_9BACT</name>
<reference evidence="10 11" key="1">
    <citation type="submission" date="2016-10" db="EMBL/GenBank/DDBJ databases">
        <authorList>
            <person name="de Groot N.N."/>
        </authorList>
    </citation>
    <scope>NUCLEOTIDE SEQUENCE [LARGE SCALE GENOMIC DNA]</scope>
    <source>
        <strain>GEY</strain>
        <strain evidence="11">DSM 9560</strain>
    </source>
</reference>
<dbReference type="GO" id="GO:0005737">
    <property type="term" value="C:cytoplasm"/>
    <property type="evidence" value="ECO:0007669"/>
    <property type="project" value="UniProtKB-SubCell"/>
</dbReference>
<dbReference type="STRING" id="1003.SAMN04488541_102167"/>
<dbReference type="OrthoDB" id="9801481at2"/>
<sequence length="177" mass="20769">METIITKKTSLLSETESKLNKQVRMEGLSAFYYLSMASWCETRGYLGSAKFLYDHFEEEKKHMMKLIRYINEAGGHALAPEITNLKYEYNSLRELFEHVLEHEIAVSRAINNLTDYCFGVKDFATFTFLQWYVSEQREEENVARRILELFDIITEQGQGMWEIDKQIGKLAEQIAKD</sequence>
<keyword evidence="8" id="KW-0963">Cytoplasm</keyword>
<feature type="binding site" evidence="7">
    <location>
        <position position="59"/>
    </location>
    <ligand>
        <name>Fe cation</name>
        <dbReference type="ChEBI" id="CHEBI:24875"/>
        <label>1</label>
    </ligand>
</feature>
<dbReference type="Gene3D" id="1.20.1260.10">
    <property type="match status" value="1"/>
</dbReference>
<evidence type="ECO:0000256" key="2">
    <source>
        <dbReference type="ARBA" id="ARBA00022434"/>
    </source>
</evidence>
<comment type="similarity">
    <text evidence="1 8">Belongs to the ferritin family. Prokaryotic subfamily.</text>
</comment>
<dbReference type="InterPro" id="IPR008331">
    <property type="entry name" value="Ferritin_DPS_dom"/>
</dbReference>
<dbReference type="GO" id="GO:0006826">
    <property type="term" value="P:iron ion transport"/>
    <property type="evidence" value="ECO:0007669"/>
    <property type="project" value="InterPro"/>
</dbReference>
<keyword evidence="4" id="KW-0560">Oxidoreductase</keyword>
<dbReference type="GO" id="GO:0008198">
    <property type="term" value="F:ferrous iron binding"/>
    <property type="evidence" value="ECO:0007669"/>
    <property type="project" value="TreeGrafter"/>
</dbReference>
<dbReference type="CDD" id="cd01055">
    <property type="entry name" value="Nonheme_Ferritin"/>
    <property type="match status" value="1"/>
</dbReference>
<dbReference type="FunFam" id="1.20.1260.10:FF:000001">
    <property type="entry name" value="Non-heme ferritin"/>
    <property type="match status" value="1"/>
</dbReference>
<dbReference type="InterPro" id="IPR012347">
    <property type="entry name" value="Ferritin-like"/>
</dbReference>
<dbReference type="PANTHER" id="PTHR11431:SF127">
    <property type="entry name" value="BACTERIAL NON-HEME FERRITIN"/>
    <property type="match status" value="1"/>
</dbReference>
<dbReference type="RefSeq" id="WP_091545885.1">
    <property type="nucleotide sequence ID" value="NZ_FONY01000021.1"/>
</dbReference>
<evidence type="ECO:0000256" key="3">
    <source>
        <dbReference type="ARBA" id="ARBA00022723"/>
    </source>
</evidence>
<keyword evidence="2 8" id="KW-0409">Iron storage</keyword>